<comment type="subcellular location">
    <subcellularLocation>
        <location evidence="1">Membrane</location>
    </subcellularLocation>
</comment>
<accession>A0A6P3VGY9</accession>
<reference evidence="8" key="1">
    <citation type="submission" date="2025-08" db="UniProtKB">
        <authorList>
            <consortium name="RefSeq"/>
        </authorList>
    </citation>
    <scope>IDENTIFICATION</scope>
</reference>
<proteinExistence type="predicted"/>
<dbReference type="Proteomes" id="UP000515152">
    <property type="component" value="Chromosome 4"/>
</dbReference>
<keyword evidence="6" id="KW-0812">Transmembrane</keyword>
<feature type="transmembrane region" description="Helical" evidence="6">
    <location>
        <begin position="210"/>
        <end position="234"/>
    </location>
</feature>
<dbReference type="GeneID" id="105889857"/>
<dbReference type="GO" id="GO:0016020">
    <property type="term" value="C:membrane"/>
    <property type="evidence" value="ECO:0007669"/>
    <property type="project" value="UniProtKB-SubCell"/>
</dbReference>
<sequence length="305" mass="33603">MVTFSSVKTCALHFVFYSFLSEISNALFAQTNGSITLKTNKQQIQEILWKCDGHKIVDWDMNSTPIEFRQFKGRTALVPETGDLTIFGLKVEDSGAYEAEAVIEGIIHSVKHKVEIIDPVSKPIITCMESNDTSFLHCQAEGPHLSYSWSGPGLTTEMNGQIGPDISKVETNSLHTCVVKNPVSEKDEHYQAADCFLEEESEKPGLSGTIITLVAILSVLLLALAVALVVLYVLKRRIPKVKSNPEEMNQVHKKKDGQEGQESVTEVPCEKEGGGDQTEVKSLLVHSIMDSPSMQHSGIPPYCLE</sequence>
<dbReference type="PANTHER" id="PTHR12080:SF48">
    <property type="entry name" value="IMMUNOGLOBULIN SUBTYPE DOMAIN-CONTAINING PROTEIN"/>
    <property type="match status" value="1"/>
</dbReference>
<evidence type="ECO:0000256" key="4">
    <source>
        <dbReference type="ARBA" id="ARBA00023180"/>
    </source>
</evidence>
<keyword evidence="4" id="KW-0325">Glycoprotein</keyword>
<dbReference type="RefSeq" id="XP_012671243.2">
    <property type="nucleotide sequence ID" value="XM_012815789.3"/>
</dbReference>
<keyword evidence="2" id="KW-0732">Signal</keyword>
<evidence type="ECO:0000256" key="6">
    <source>
        <dbReference type="SAM" id="Phobius"/>
    </source>
</evidence>
<gene>
    <name evidence="8" type="primary">LOC105889857</name>
</gene>
<dbReference type="InterPro" id="IPR013783">
    <property type="entry name" value="Ig-like_fold"/>
</dbReference>
<dbReference type="InterPro" id="IPR036179">
    <property type="entry name" value="Ig-like_dom_sf"/>
</dbReference>
<dbReference type="AlphaFoldDB" id="A0A6P3VGY9"/>
<dbReference type="OrthoDB" id="9427418at2759"/>
<dbReference type="InterPro" id="IPR015631">
    <property type="entry name" value="CD2/SLAM_rcpt"/>
</dbReference>
<dbReference type="PANTHER" id="PTHR12080">
    <property type="entry name" value="SIGNALING LYMPHOCYTIC ACTIVATION MOLECULE"/>
    <property type="match status" value="1"/>
</dbReference>
<feature type="region of interest" description="Disordered" evidence="5">
    <location>
        <begin position="245"/>
        <end position="277"/>
    </location>
</feature>
<evidence type="ECO:0000313" key="7">
    <source>
        <dbReference type="Proteomes" id="UP000515152"/>
    </source>
</evidence>
<keyword evidence="3 6" id="KW-0472">Membrane</keyword>
<dbReference type="SUPFAM" id="SSF48726">
    <property type="entry name" value="Immunoglobulin"/>
    <property type="match status" value="1"/>
</dbReference>
<evidence type="ECO:0000313" key="8">
    <source>
        <dbReference type="RefSeq" id="XP_012671243.2"/>
    </source>
</evidence>
<protein>
    <submittedName>
        <fullName evidence="8">CD48 antigen isoform X1</fullName>
    </submittedName>
</protein>
<evidence type="ECO:0000256" key="1">
    <source>
        <dbReference type="ARBA" id="ARBA00004370"/>
    </source>
</evidence>
<name>A0A6P3VGY9_CLUHA</name>
<evidence type="ECO:0000256" key="5">
    <source>
        <dbReference type="SAM" id="MobiDB-lite"/>
    </source>
</evidence>
<keyword evidence="7" id="KW-1185">Reference proteome</keyword>
<dbReference type="Gene3D" id="2.60.40.10">
    <property type="entry name" value="Immunoglobulins"/>
    <property type="match status" value="2"/>
</dbReference>
<keyword evidence="6" id="KW-1133">Transmembrane helix</keyword>
<evidence type="ECO:0000256" key="3">
    <source>
        <dbReference type="ARBA" id="ARBA00023136"/>
    </source>
</evidence>
<organism evidence="7 8">
    <name type="scientific">Clupea harengus</name>
    <name type="common">Atlantic herring</name>
    <dbReference type="NCBI Taxonomy" id="7950"/>
    <lineage>
        <taxon>Eukaryota</taxon>
        <taxon>Metazoa</taxon>
        <taxon>Chordata</taxon>
        <taxon>Craniata</taxon>
        <taxon>Vertebrata</taxon>
        <taxon>Euteleostomi</taxon>
        <taxon>Actinopterygii</taxon>
        <taxon>Neopterygii</taxon>
        <taxon>Teleostei</taxon>
        <taxon>Clupei</taxon>
        <taxon>Clupeiformes</taxon>
        <taxon>Clupeoidei</taxon>
        <taxon>Clupeidae</taxon>
        <taxon>Clupea</taxon>
    </lineage>
</organism>
<dbReference type="KEGG" id="char:105889857"/>
<evidence type="ECO:0000256" key="2">
    <source>
        <dbReference type="ARBA" id="ARBA00022729"/>
    </source>
</evidence>